<dbReference type="Proteomes" id="UP000037822">
    <property type="component" value="Unassembled WGS sequence"/>
</dbReference>
<dbReference type="AlphaFoldDB" id="A0A0N1F5H4"/>
<dbReference type="Gene3D" id="3.20.20.370">
    <property type="entry name" value="Glycoside hydrolase/deacetylase"/>
    <property type="match status" value="1"/>
</dbReference>
<dbReference type="PATRIC" id="fig|1526658.3.peg.4517"/>
<comment type="caution">
    <text evidence="1">The sequence shown here is derived from an EMBL/GenBank/DDBJ whole genome shotgun (WGS) entry which is preliminary data.</text>
</comment>
<dbReference type="InterPro" id="IPR049591">
    <property type="entry name" value="CE4_u4-like"/>
</dbReference>
<dbReference type="InterPro" id="IPR011330">
    <property type="entry name" value="Glyco_hydro/deAcase_b/a-brl"/>
</dbReference>
<dbReference type="GO" id="GO:0005975">
    <property type="term" value="P:carbohydrate metabolic process"/>
    <property type="evidence" value="ECO:0007669"/>
    <property type="project" value="InterPro"/>
</dbReference>
<dbReference type="CDD" id="cd10928">
    <property type="entry name" value="CE4_u4"/>
    <property type="match status" value="1"/>
</dbReference>
<organism evidence="1 2">
    <name type="scientific">Bosea vaviloviae</name>
    <dbReference type="NCBI Taxonomy" id="1526658"/>
    <lineage>
        <taxon>Bacteria</taxon>
        <taxon>Pseudomonadati</taxon>
        <taxon>Pseudomonadota</taxon>
        <taxon>Alphaproteobacteria</taxon>
        <taxon>Hyphomicrobiales</taxon>
        <taxon>Boseaceae</taxon>
        <taxon>Bosea</taxon>
    </lineage>
</organism>
<evidence type="ECO:0008006" key="3">
    <source>
        <dbReference type="Google" id="ProtNLM"/>
    </source>
</evidence>
<name>A0A0N1F5H4_9HYPH</name>
<sequence length="262" mass="28816">MISGATDSDIWQPLQAELDRWTEAGRQIRLWLRDDDAIAPSPALDRLSALGERFELPVLLAVIPMLAEPALAKALQTMPALLPCQHGCRHRNHAPQGARKSEFGPLRPADDIRDEIAQARSRLGDILSAAVLPVFVPPWNRIDPGHASLLPELGFSGLSCFRGYSLGPGGGPRLANTHLDIMDWGSRTGRQPHELIGETCRLLAARRADPRQDDDAFGILMHHRDHDATVWGFLDAFLALSTRHPAVRPTDPRALFQIDVAA</sequence>
<reference evidence="1 2" key="1">
    <citation type="submission" date="2015-07" db="EMBL/GenBank/DDBJ databases">
        <title>Whole genome sequencing of Bosea vaviloviae isolated from cave pool.</title>
        <authorList>
            <person name="Tan N.E.H."/>
            <person name="Lee Y.P."/>
            <person name="Gan H.M."/>
            <person name="Barton H."/>
            <person name="Savka M.A."/>
        </authorList>
    </citation>
    <scope>NUCLEOTIDE SEQUENCE [LARGE SCALE GENOMIC DNA]</scope>
    <source>
        <strain evidence="1 2">SD260</strain>
    </source>
</reference>
<proteinExistence type="predicted"/>
<dbReference type="EMBL" id="LGSZ01000047">
    <property type="protein sequence ID" value="KPH79989.1"/>
    <property type="molecule type" value="Genomic_DNA"/>
</dbReference>
<evidence type="ECO:0000313" key="2">
    <source>
        <dbReference type="Proteomes" id="UP000037822"/>
    </source>
</evidence>
<gene>
    <name evidence="1" type="ORF">AE618_15715</name>
</gene>
<protein>
    <recommendedName>
        <fullName evidence="3">Polysaccharide deacetylase</fullName>
    </recommendedName>
</protein>
<evidence type="ECO:0000313" key="1">
    <source>
        <dbReference type="EMBL" id="KPH79989.1"/>
    </source>
</evidence>
<dbReference type="SUPFAM" id="SSF88713">
    <property type="entry name" value="Glycoside hydrolase/deacetylase"/>
    <property type="match status" value="1"/>
</dbReference>
<accession>A0A0N1F5H4</accession>
<keyword evidence="2" id="KW-1185">Reference proteome</keyword>